<dbReference type="PANTHER" id="PTHR32322:SF2">
    <property type="entry name" value="EAMA DOMAIN-CONTAINING PROTEIN"/>
    <property type="match status" value="1"/>
</dbReference>
<sequence length="337" mass="34347">MSALGVDPAAAARTGRPGAAWAALAVVYVLWGSTYLGNKLVIVAVPPLLTGGFRFVVGGVAMSLLLLAVRGPSVFRMSRRQFATCALTGLLLPAWGNGLVTLGQENVSSGVAALLIASVPLWIVLLRALTGDRPRPATFLGVAIGIAGLAVLLLGGTSGGSGGVSGNAWWGPWIVLLAGLGWAVGTFSSTKLPTPANPLTLVAVQMTVGGVILLAVGFGKGDRVDFGSVPAVSWWAWVYMALVASCCGFSAFAYTLDRLPVSTVATYAYVNPVIAVLLGVLVAGERFSPVQIVGGLIVVVAVVLVVAAERRPPAPEPAPDPGGADPELSGRDGTMRA</sequence>
<comment type="caution">
    <text evidence="9">The sequence shown here is derived from an EMBL/GenBank/DDBJ whole genome shotgun (WGS) entry which is preliminary data.</text>
</comment>
<evidence type="ECO:0000313" key="9">
    <source>
        <dbReference type="EMBL" id="MFD1232107.1"/>
    </source>
</evidence>
<dbReference type="SUPFAM" id="SSF103481">
    <property type="entry name" value="Multidrug resistance efflux transporter EmrE"/>
    <property type="match status" value="2"/>
</dbReference>
<dbReference type="Gene3D" id="1.10.3730.20">
    <property type="match status" value="1"/>
</dbReference>
<feature type="transmembrane region" description="Helical" evidence="7">
    <location>
        <begin position="81"/>
        <end position="100"/>
    </location>
</feature>
<evidence type="ECO:0000313" key="10">
    <source>
        <dbReference type="Proteomes" id="UP001597182"/>
    </source>
</evidence>
<dbReference type="PANTHER" id="PTHR32322">
    <property type="entry name" value="INNER MEMBRANE TRANSPORTER"/>
    <property type="match status" value="1"/>
</dbReference>
<evidence type="ECO:0000256" key="1">
    <source>
        <dbReference type="ARBA" id="ARBA00004141"/>
    </source>
</evidence>
<feature type="transmembrane region" description="Helical" evidence="7">
    <location>
        <begin position="137"/>
        <end position="156"/>
    </location>
</feature>
<feature type="compositionally biased region" description="Basic and acidic residues" evidence="6">
    <location>
        <begin position="328"/>
        <end position="337"/>
    </location>
</feature>
<name>A0ABW3V9V8_9PSEU</name>
<keyword evidence="10" id="KW-1185">Reference proteome</keyword>
<feature type="transmembrane region" description="Helical" evidence="7">
    <location>
        <begin position="234"/>
        <end position="254"/>
    </location>
</feature>
<dbReference type="EMBL" id="JBHTMB010000015">
    <property type="protein sequence ID" value="MFD1232107.1"/>
    <property type="molecule type" value="Genomic_DNA"/>
</dbReference>
<feature type="transmembrane region" description="Helical" evidence="7">
    <location>
        <begin position="18"/>
        <end position="36"/>
    </location>
</feature>
<dbReference type="Pfam" id="PF00892">
    <property type="entry name" value="EamA"/>
    <property type="match status" value="2"/>
</dbReference>
<evidence type="ECO:0000256" key="4">
    <source>
        <dbReference type="ARBA" id="ARBA00022989"/>
    </source>
</evidence>
<evidence type="ECO:0000256" key="2">
    <source>
        <dbReference type="ARBA" id="ARBA00007362"/>
    </source>
</evidence>
<feature type="transmembrane region" description="Helical" evidence="7">
    <location>
        <begin position="48"/>
        <end position="69"/>
    </location>
</feature>
<feature type="transmembrane region" description="Helical" evidence="7">
    <location>
        <begin position="106"/>
        <end position="125"/>
    </location>
</feature>
<dbReference type="Proteomes" id="UP001597182">
    <property type="component" value="Unassembled WGS sequence"/>
</dbReference>
<dbReference type="InterPro" id="IPR050638">
    <property type="entry name" value="AA-Vitamin_Transporters"/>
</dbReference>
<comment type="subcellular location">
    <subcellularLocation>
        <location evidence="1">Membrane</location>
        <topology evidence="1">Multi-pass membrane protein</topology>
    </subcellularLocation>
</comment>
<gene>
    <name evidence="9" type="ORF">ACFQ34_02320</name>
</gene>
<evidence type="ECO:0000256" key="3">
    <source>
        <dbReference type="ARBA" id="ARBA00022692"/>
    </source>
</evidence>
<evidence type="ECO:0000256" key="6">
    <source>
        <dbReference type="SAM" id="MobiDB-lite"/>
    </source>
</evidence>
<dbReference type="RefSeq" id="WP_346092739.1">
    <property type="nucleotide sequence ID" value="NZ_BAABKS010000059.1"/>
</dbReference>
<feature type="domain" description="EamA" evidence="8">
    <location>
        <begin position="20"/>
        <end position="153"/>
    </location>
</feature>
<keyword evidence="5 7" id="KW-0472">Membrane</keyword>
<feature type="transmembrane region" description="Helical" evidence="7">
    <location>
        <begin position="199"/>
        <end position="219"/>
    </location>
</feature>
<evidence type="ECO:0000259" key="8">
    <source>
        <dbReference type="Pfam" id="PF00892"/>
    </source>
</evidence>
<feature type="region of interest" description="Disordered" evidence="6">
    <location>
        <begin position="312"/>
        <end position="337"/>
    </location>
</feature>
<protein>
    <submittedName>
        <fullName evidence="9">EamA family transporter</fullName>
    </submittedName>
</protein>
<feature type="transmembrane region" description="Helical" evidence="7">
    <location>
        <begin position="290"/>
        <end position="308"/>
    </location>
</feature>
<organism evidence="9 10">
    <name type="scientific">Pseudonocardia benzenivorans</name>
    <dbReference type="NCBI Taxonomy" id="228005"/>
    <lineage>
        <taxon>Bacteria</taxon>
        <taxon>Bacillati</taxon>
        <taxon>Actinomycetota</taxon>
        <taxon>Actinomycetes</taxon>
        <taxon>Pseudonocardiales</taxon>
        <taxon>Pseudonocardiaceae</taxon>
        <taxon>Pseudonocardia</taxon>
    </lineage>
</organism>
<keyword evidence="3 7" id="KW-0812">Transmembrane</keyword>
<comment type="similarity">
    <text evidence="2">Belongs to the EamA transporter family.</text>
</comment>
<feature type="domain" description="EamA" evidence="8">
    <location>
        <begin position="170"/>
        <end position="306"/>
    </location>
</feature>
<dbReference type="InterPro" id="IPR000620">
    <property type="entry name" value="EamA_dom"/>
</dbReference>
<proteinExistence type="inferred from homology"/>
<feature type="transmembrane region" description="Helical" evidence="7">
    <location>
        <begin position="266"/>
        <end position="284"/>
    </location>
</feature>
<evidence type="ECO:0000256" key="7">
    <source>
        <dbReference type="SAM" id="Phobius"/>
    </source>
</evidence>
<feature type="transmembrane region" description="Helical" evidence="7">
    <location>
        <begin position="168"/>
        <end position="187"/>
    </location>
</feature>
<accession>A0ABW3V9V8</accession>
<keyword evidence="4 7" id="KW-1133">Transmembrane helix</keyword>
<reference evidence="10" key="1">
    <citation type="journal article" date="2019" name="Int. J. Syst. Evol. Microbiol.">
        <title>The Global Catalogue of Microorganisms (GCM) 10K type strain sequencing project: providing services to taxonomists for standard genome sequencing and annotation.</title>
        <authorList>
            <consortium name="The Broad Institute Genomics Platform"/>
            <consortium name="The Broad Institute Genome Sequencing Center for Infectious Disease"/>
            <person name="Wu L."/>
            <person name="Ma J."/>
        </authorList>
    </citation>
    <scope>NUCLEOTIDE SEQUENCE [LARGE SCALE GENOMIC DNA]</scope>
    <source>
        <strain evidence="10">CCUG 49018</strain>
    </source>
</reference>
<dbReference type="InterPro" id="IPR037185">
    <property type="entry name" value="EmrE-like"/>
</dbReference>
<evidence type="ECO:0000256" key="5">
    <source>
        <dbReference type="ARBA" id="ARBA00023136"/>
    </source>
</evidence>